<proteinExistence type="predicted"/>
<dbReference type="SUPFAM" id="SSF53756">
    <property type="entry name" value="UDP-Glycosyltransferase/glycogen phosphorylase"/>
    <property type="match status" value="1"/>
</dbReference>
<comment type="caution">
    <text evidence="1">The sequence shown here is derived from an EMBL/GenBank/DDBJ whole genome shotgun (WGS) entry which is preliminary data.</text>
</comment>
<dbReference type="PANTHER" id="PTHR12526">
    <property type="entry name" value="GLYCOSYLTRANSFERASE"/>
    <property type="match status" value="1"/>
</dbReference>
<protein>
    <submittedName>
        <fullName evidence="1">Glycosyltransferase</fullName>
    </submittedName>
</protein>
<evidence type="ECO:0000313" key="1">
    <source>
        <dbReference type="EMBL" id="MBN2066948.1"/>
    </source>
</evidence>
<organism evidence="1 2">
    <name type="scientific">Candidatus Iainarchaeum sp</name>
    <dbReference type="NCBI Taxonomy" id="3101447"/>
    <lineage>
        <taxon>Archaea</taxon>
        <taxon>Candidatus Iainarchaeota</taxon>
        <taxon>Candidatus Iainarchaeia</taxon>
        <taxon>Candidatus Iainarchaeales</taxon>
        <taxon>Candidatus Iainarchaeaceae</taxon>
        <taxon>Candidatus Iainarchaeum</taxon>
    </lineage>
</organism>
<name>A0A939C611_9ARCH</name>
<sequence>LFFSAADAVVVPYRYASQSGIIQIAVSFSKPVIAASVGGLGEAVEDGKTGFLAEPSNPKELALAIKKFFSSRQDFGKNIQIMKKDLSWSRYADAVLSAQ</sequence>
<reference evidence="1" key="1">
    <citation type="submission" date="2021-01" db="EMBL/GenBank/DDBJ databases">
        <title>Active Sulfur Cycling in an Early Earth Analoge.</title>
        <authorList>
            <person name="Hahn C.R."/>
            <person name="Youssef N.H."/>
            <person name="Elshahed M."/>
        </authorList>
    </citation>
    <scope>NUCLEOTIDE SEQUENCE</scope>
    <source>
        <strain evidence="1">Zod_Metabat.1151</strain>
    </source>
</reference>
<feature type="non-terminal residue" evidence="1">
    <location>
        <position position="1"/>
    </location>
</feature>
<evidence type="ECO:0000313" key="2">
    <source>
        <dbReference type="Proteomes" id="UP000809243"/>
    </source>
</evidence>
<accession>A0A939C611</accession>
<dbReference type="Pfam" id="PF13692">
    <property type="entry name" value="Glyco_trans_1_4"/>
    <property type="match status" value="1"/>
</dbReference>
<gene>
    <name evidence="1" type="ORF">JW744_00590</name>
</gene>
<dbReference type="Proteomes" id="UP000809243">
    <property type="component" value="Unassembled WGS sequence"/>
</dbReference>
<dbReference type="EMBL" id="JAFGDB010000007">
    <property type="protein sequence ID" value="MBN2066948.1"/>
    <property type="molecule type" value="Genomic_DNA"/>
</dbReference>
<dbReference type="AlphaFoldDB" id="A0A939C611"/>
<dbReference type="Gene3D" id="3.40.50.2000">
    <property type="entry name" value="Glycogen Phosphorylase B"/>
    <property type="match status" value="1"/>
</dbReference>